<gene>
    <name evidence="1" type="ORF">SDC9_202974</name>
</gene>
<protein>
    <submittedName>
        <fullName evidence="1">Uncharacterized protein</fullName>
    </submittedName>
</protein>
<evidence type="ECO:0000313" key="1">
    <source>
        <dbReference type="EMBL" id="MPN55292.1"/>
    </source>
</evidence>
<comment type="caution">
    <text evidence="1">The sequence shown here is derived from an EMBL/GenBank/DDBJ whole genome shotgun (WGS) entry which is preliminary data.</text>
</comment>
<sequence length="180" mass="19971">MALYQGVRAWWLGRHVQLPLAQPYFQQLQRDFGGLAITLHVLPYSFDITSERKHMLDAFVATQYGAGAHLVMEPALAYGAKLPSAASVAGKEADAAAVLLINMAATPEAEIHGELLQSARERWGQNAAIWLWTQDFAQRNTGAPRRVQERRDLWGDFVRSAGLSAVWVPDAMNVNNRQST</sequence>
<dbReference type="EMBL" id="VSSQ01124353">
    <property type="protein sequence ID" value="MPN55292.1"/>
    <property type="molecule type" value="Genomic_DNA"/>
</dbReference>
<proteinExistence type="predicted"/>
<reference evidence="1" key="1">
    <citation type="submission" date="2019-08" db="EMBL/GenBank/DDBJ databases">
        <authorList>
            <person name="Kucharzyk K."/>
            <person name="Murdoch R.W."/>
            <person name="Higgins S."/>
            <person name="Loffler F."/>
        </authorList>
    </citation>
    <scope>NUCLEOTIDE SEQUENCE</scope>
</reference>
<accession>A0A645IWP0</accession>
<name>A0A645IWP0_9ZZZZ</name>
<dbReference type="AlphaFoldDB" id="A0A645IWP0"/>
<organism evidence="1">
    <name type="scientific">bioreactor metagenome</name>
    <dbReference type="NCBI Taxonomy" id="1076179"/>
    <lineage>
        <taxon>unclassified sequences</taxon>
        <taxon>metagenomes</taxon>
        <taxon>ecological metagenomes</taxon>
    </lineage>
</organism>